<evidence type="ECO:0000256" key="1">
    <source>
        <dbReference type="ARBA" id="ARBA00004123"/>
    </source>
</evidence>
<evidence type="ECO:0000259" key="14">
    <source>
        <dbReference type="Pfam" id="PF10394"/>
    </source>
</evidence>
<feature type="site" description="Interaction with histone H4 N-terminus" evidence="12">
    <location>
        <position position="185"/>
    </location>
</feature>
<dbReference type="InterPro" id="IPR037113">
    <property type="entry name" value="Hat1_N_sf"/>
</dbReference>
<comment type="subunit">
    <text evidence="9">Component of the HAT-B complex composed of at least HAT1 and HAT2. The HAT-B complex binds to histone H4 tail.</text>
</comment>
<dbReference type="InterPro" id="IPR013523">
    <property type="entry name" value="Hist_AcTrfase_HAT1_C"/>
</dbReference>
<evidence type="ECO:0000313" key="16">
    <source>
        <dbReference type="Proteomes" id="UP000758603"/>
    </source>
</evidence>
<dbReference type="CDD" id="cd04301">
    <property type="entry name" value="NAT_SF"/>
    <property type="match status" value="1"/>
</dbReference>
<evidence type="ECO:0000313" key="15">
    <source>
        <dbReference type="EMBL" id="KAH6661296.1"/>
    </source>
</evidence>
<evidence type="ECO:0000256" key="13">
    <source>
        <dbReference type="SAM" id="MobiDB-lite"/>
    </source>
</evidence>
<dbReference type="Gene3D" id="3.40.630.30">
    <property type="match status" value="1"/>
</dbReference>
<evidence type="ECO:0000256" key="10">
    <source>
        <dbReference type="PIRSR" id="PIRSR038084-1"/>
    </source>
</evidence>
<dbReference type="RefSeq" id="XP_045965427.1">
    <property type="nucleotide sequence ID" value="XM_046101685.1"/>
</dbReference>
<dbReference type="InterPro" id="IPR016181">
    <property type="entry name" value="Acyl_CoA_acyltransferase"/>
</dbReference>
<dbReference type="EMBL" id="JAGPXC010000001">
    <property type="protein sequence ID" value="KAH6661296.1"/>
    <property type="molecule type" value="Genomic_DNA"/>
</dbReference>
<dbReference type="Gene3D" id="3.90.360.10">
    <property type="entry name" value="Histone acetyl transferase 1 (HAT1), N-terminal domain"/>
    <property type="match status" value="1"/>
</dbReference>
<evidence type="ECO:0000256" key="6">
    <source>
        <dbReference type="ARBA" id="ARBA00023242"/>
    </source>
</evidence>
<dbReference type="EC" id="2.3.1.48" evidence="3 9"/>
<gene>
    <name evidence="15" type="ORF">BKA67DRAFT_550759</name>
</gene>
<dbReference type="Gene3D" id="1.10.10.390">
    <property type="match status" value="1"/>
</dbReference>
<feature type="binding site" evidence="11">
    <location>
        <position position="297"/>
    </location>
    <ligand>
        <name>acetyl-CoA</name>
        <dbReference type="ChEBI" id="CHEBI:57288"/>
    </ligand>
</feature>
<dbReference type="OrthoDB" id="10253098at2759"/>
<organism evidence="15 16">
    <name type="scientific">Truncatella angustata</name>
    <dbReference type="NCBI Taxonomy" id="152316"/>
    <lineage>
        <taxon>Eukaryota</taxon>
        <taxon>Fungi</taxon>
        <taxon>Dikarya</taxon>
        <taxon>Ascomycota</taxon>
        <taxon>Pezizomycotina</taxon>
        <taxon>Sordariomycetes</taxon>
        <taxon>Xylariomycetidae</taxon>
        <taxon>Amphisphaeriales</taxon>
        <taxon>Sporocadaceae</taxon>
        <taxon>Truncatella</taxon>
    </lineage>
</organism>
<dbReference type="AlphaFoldDB" id="A0A9P8V0C8"/>
<feature type="domain" description="Histone acetyl transferase HAT1 N-terminal" evidence="14">
    <location>
        <begin position="7"/>
        <end position="163"/>
    </location>
</feature>
<feature type="region of interest" description="Disordered" evidence="13">
    <location>
        <begin position="469"/>
        <end position="507"/>
    </location>
</feature>
<protein>
    <recommendedName>
        <fullName evidence="4 9">Histone acetyltransferase type B catalytic subunit</fullName>
        <ecNumber evidence="3 9">2.3.1.48</ecNumber>
    </recommendedName>
</protein>
<dbReference type="GO" id="GO:0042393">
    <property type="term" value="F:histone binding"/>
    <property type="evidence" value="ECO:0007669"/>
    <property type="project" value="InterPro"/>
</dbReference>
<dbReference type="Pfam" id="PF21184">
    <property type="entry name" value="HAT1_C_fung"/>
    <property type="match status" value="1"/>
</dbReference>
<dbReference type="Pfam" id="PF10394">
    <property type="entry name" value="Hat1_N"/>
    <property type="match status" value="1"/>
</dbReference>
<comment type="catalytic activity">
    <reaction evidence="8 9">
        <text>L-lysyl-[protein] + acetyl-CoA = N(6)-acetyl-L-lysyl-[protein] + CoA + H(+)</text>
        <dbReference type="Rhea" id="RHEA:45948"/>
        <dbReference type="Rhea" id="RHEA-COMP:9752"/>
        <dbReference type="Rhea" id="RHEA-COMP:10731"/>
        <dbReference type="ChEBI" id="CHEBI:15378"/>
        <dbReference type="ChEBI" id="CHEBI:29969"/>
        <dbReference type="ChEBI" id="CHEBI:57287"/>
        <dbReference type="ChEBI" id="CHEBI:57288"/>
        <dbReference type="ChEBI" id="CHEBI:61930"/>
        <dbReference type="EC" id="2.3.1.48"/>
    </reaction>
</comment>
<feature type="region of interest" description="Disordered" evidence="13">
    <location>
        <begin position="393"/>
        <end position="413"/>
    </location>
</feature>
<feature type="region of interest" description="Interaction with histone H4 N-terminus" evidence="11">
    <location>
        <begin position="44"/>
        <end position="46"/>
    </location>
</feature>
<dbReference type="GO" id="GO:0005737">
    <property type="term" value="C:cytoplasm"/>
    <property type="evidence" value="ECO:0007669"/>
    <property type="project" value="UniProtKB-SubCell"/>
</dbReference>
<evidence type="ECO:0000256" key="5">
    <source>
        <dbReference type="ARBA" id="ARBA00022679"/>
    </source>
</evidence>
<comment type="function">
    <text evidence="9">Catalytic component of the histone acetylase B (HAT-B) complex. Has intrinsic substrate specificity that modifies lysine in recognition sequence GXGKXG. Involved in DNA double-strand break repair.</text>
</comment>
<dbReference type="PIRSF" id="PIRSF038084">
    <property type="entry name" value="HAT-B_cat"/>
    <property type="match status" value="1"/>
</dbReference>
<dbReference type="Proteomes" id="UP000758603">
    <property type="component" value="Unassembled WGS sequence"/>
</dbReference>
<evidence type="ECO:0000256" key="7">
    <source>
        <dbReference type="ARBA" id="ARBA00023315"/>
    </source>
</evidence>
<comment type="subcellular location">
    <subcellularLocation>
        <location evidence="9">Cytoplasm</location>
    </subcellularLocation>
    <subcellularLocation>
        <location evidence="1 9">Nucleus</location>
    </subcellularLocation>
</comment>
<evidence type="ECO:0000256" key="8">
    <source>
        <dbReference type="ARBA" id="ARBA00048017"/>
    </source>
</evidence>
<feature type="compositionally biased region" description="Low complexity" evidence="13">
    <location>
        <begin position="474"/>
        <end position="484"/>
    </location>
</feature>
<feature type="compositionally biased region" description="Basic and acidic residues" evidence="13">
    <location>
        <begin position="498"/>
        <end position="507"/>
    </location>
</feature>
<dbReference type="InterPro" id="IPR019467">
    <property type="entry name" value="Hat1_N"/>
</dbReference>
<dbReference type="PANTHER" id="PTHR12046">
    <property type="entry name" value="HISTONE ACETYLTRANSFERASE TYPE B CATALYTIC SUBUNIT"/>
    <property type="match status" value="1"/>
</dbReference>
<dbReference type="GO" id="GO:0004402">
    <property type="term" value="F:histone acetyltransferase activity"/>
    <property type="evidence" value="ECO:0007669"/>
    <property type="project" value="UniProtKB-UniRule"/>
</dbReference>
<dbReference type="InterPro" id="IPR017380">
    <property type="entry name" value="Hist_AcTrfase_B-typ_cat-su"/>
</dbReference>
<evidence type="ECO:0000256" key="3">
    <source>
        <dbReference type="ARBA" id="ARBA00013184"/>
    </source>
</evidence>
<dbReference type="GO" id="GO:0000781">
    <property type="term" value="C:chromosome, telomeric region"/>
    <property type="evidence" value="ECO:0007669"/>
    <property type="project" value="GOC"/>
</dbReference>
<keyword evidence="6 9" id="KW-0539">Nucleus</keyword>
<keyword evidence="7 9" id="KW-0012">Acyltransferase</keyword>
<dbReference type="SUPFAM" id="SSF55729">
    <property type="entry name" value="Acyl-CoA N-acyltransferases (Nat)"/>
    <property type="match status" value="1"/>
</dbReference>
<accession>A0A9P8V0C8</accession>
<name>A0A9P8V0C8_9PEZI</name>
<keyword evidence="9" id="KW-0963">Cytoplasm</keyword>
<keyword evidence="16" id="KW-1185">Reference proteome</keyword>
<comment type="similarity">
    <text evidence="2 9">Belongs to the HAT1 family.</text>
</comment>
<comment type="caution">
    <text evidence="15">The sequence shown here is derived from an EMBL/GenBank/DDBJ whole genome shotgun (WGS) entry which is preliminary data.</text>
</comment>
<dbReference type="GeneID" id="70130577"/>
<evidence type="ECO:0000256" key="12">
    <source>
        <dbReference type="PIRSR" id="PIRSR038084-3"/>
    </source>
</evidence>
<dbReference type="GO" id="GO:0005634">
    <property type="term" value="C:nucleus"/>
    <property type="evidence" value="ECO:0007669"/>
    <property type="project" value="UniProtKB-SubCell"/>
</dbReference>
<evidence type="ECO:0000256" key="9">
    <source>
        <dbReference type="PIRNR" id="PIRNR038084"/>
    </source>
</evidence>
<feature type="region of interest" description="Interaction with histone H4 N-terminus" evidence="11">
    <location>
        <begin position="212"/>
        <end position="214"/>
    </location>
</feature>
<dbReference type="GO" id="GO:0031509">
    <property type="term" value="P:subtelomeric heterochromatin formation"/>
    <property type="evidence" value="ECO:0007669"/>
    <property type="project" value="InterPro"/>
</dbReference>
<evidence type="ECO:0000256" key="4">
    <source>
        <dbReference type="ARBA" id="ARBA00021268"/>
    </source>
</evidence>
<evidence type="ECO:0000256" key="11">
    <source>
        <dbReference type="PIRSR" id="PIRSR038084-2"/>
    </source>
</evidence>
<evidence type="ECO:0000256" key="2">
    <source>
        <dbReference type="ARBA" id="ARBA00010543"/>
    </source>
</evidence>
<sequence>MSTEEEWTVGANDALTISLVRQGDSGLKKMESFNPKFTYPIFGEHETIFGYKGLKINLQYNASDMRPNASVTSTKKFQTVSEVEAFDVVGTLKEYLPGVAFQKKADFELAVNQLPSSWSPPGEQIKTFQRKGETYGVWKGSLADEAVKQLVKRIQVLVLFYIEGGSYIGEDAEGKDEPDYSLARWNVYFLYKYQTRDDGRTDYVFHGYSTVYNFWLFQSPTPPSTPPTLIHPSVDDTWELPEGDLPYVEIPHRARISQFVILPPYQGKGCGAMLYNTIFETHLNNPTTKEITVEDPNEAFDLLRDLCDMKYLRANIPEFADLAITPGISVPQKGGILHDNLHVTHANSATSQRAIVDKDALEQIRQKSKIAPRQFHRLIEMHLMSKLPLSVRPIPETTDESMSPPKTAKPSPQDQNVYTLWRLLLKQRLYRRNAAILGEFEITERIIKLNETLENVEWEYARILERLEAPRPSAGNGEEAVNGNGKRKADGEESAEPSSKKVRVEDA</sequence>
<feature type="binding site" evidence="11">
    <location>
        <begin position="259"/>
        <end position="261"/>
    </location>
    <ligand>
        <name>acetyl-CoA</name>
        <dbReference type="ChEBI" id="CHEBI:57288"/>
    </ligand>
</feature>
<keyword evidence="5 9" id="KW-0808">Transferase</keyword>
<reference evidence="15" key="1">
    <citation type="journal article" date="2021" name="Nat. Commun.">
        <title>Genetic determinants of endophytism in the Arabidopsis root mycobiome.</title>
        <authorList>
            <person name="Mesny F."/>
            <person name="Miyauchi S."/>
            <person name="Thiergart T."/>
            <person name="Pickel B."/>
            <person name="Atanasova L."/>
            <person name="Karlsson M."/>
            <person name="Huettel B."/>
            <person name="Barry K.W."/>
            <person name="Haridas S."/>
            <person name="Chen C."/>
            <person name="Bauer D."/>
            <person name="Andreopoulos W."/>
            <person name="Pangilinan J."/>
            <person name="LaButti K."/>
            <person name="Riley R."/>
            <person name="Lipzen A."/>
            <person name="Clum A."/>
            <person name="Drula E."/>
            <person name="Henrissat B."/>
            <person name="Kohler A."/>
            <person name="Grigoriev I.V."/>
            <person name="Martin F.M."/>
            <person name="Hacquard S."/>
        </authorList>
    </citation>
    <scope>NUCLEOTIDE SEQUENCE</scope>
    <source>
        <strain evidence="15">MPI-SDFR-AT-0073</strain>
    </source>
</reference>
<feature type="active site" description="Proton donor/acceptor" evidence="10">
    <location>
        <position position="294"/>
    </location>
</feature>
<proteinExistence type="inferred from homology"/>